<keyword evidence="5" id="KW-0235">DNA replication</keyword>
<evidence type="ECO:0000256" key="10">
    <source>
        <dbReference type="ARBA" id="ARBA00022801"/>
    </source>
</evidence>
<evidence type="ECO:0000256" key="1">
    <source>
        <dbReference type="ARBA" id="ARBA00004147"/>
    </source>
</evidence>
<proteinExistence type="predicted"/>
<dbReference type="InterPro" id="IPR049912">
    <property type="entry name" value="CRESS_DNA_REP"/>
</dbReference>
<dbReference type="GO" id="GO:0042025">
    <property type="term" value="C:host cell nucleus"/>
    <property type="evidence" value="ECO:0007669"/>
    <property type="project" value="UniProtKB-SubCell"/>
</dbReference>
<dbReference type="EMBL" id="MW182929">
    <property type="protein sequence ID" value="QTE03617.1"/>
    <property type="molecule type" value="Genomic_DNA"/>
</dbReference>
<feature type="domain" description="CRESS-DNA virus Rep endonuclease" evidence="13">
    <location>
        <begin position="4"/>
        <end position="113"/>
    </location>
</feature>
<evidence type="ECO:0000256" key="9">
    <source>
        <dbReference type="ARBA" id="ARBA00022759"/>
    </source>
</evidence>
<keyword evidence="8" id="KW-0547">Nucleotide-binding</keyword>
<keyword evidence="6" id="KW-0540">Nuclease</keyword>
<keyword evidence="7" id="KW-0479">Metal-binding</keyword>
<dbReference type="GO" id="GO:0006260">
    <property type="term" value="P:DNA replication"/>
    <property type="evidence" value="ECO:0007669"/>
    <property type="project" value="UniProtKB-KW"/>
</dbReference>
<keyword evidence="10" id="KW-0378">Hydrolase</keyword>
<organism evidence="14">
    <name type="scientific">Ficedula parva Genomoviridae sp</name>
    <dbReference type="NCBI Taxonomy" id="2814952"/>
    <lineage>
        <taxon>Viruses</taxon>
        <taxon>Monodnaviria</taxon>
        <taxon>Shotokuvirae</taxon>
        <taxon>Cressdnaviricota</taxon>
        <taxon>Repensiviricetes</taxon>
        <taxon>Geplafuvirales</taxon>
        <taxon>Genomoviridae</taxon>
    </lineage>
</organism>
<keyword evidence="9" id="KW-0255">Endonuclease</keyword>
<dbReference type="GO" id="GO:0016779">
    <property type="term" value="F:nucleotidyltransferase activity"/>
    <property type="evidence" value="ECO:0007669"/>
    <property type="project" value="UniProtKB-KW"/>
</dbReference>
<evidence type="ECO:0000256" key="7">
    <source>
        <dbReference type="ARBA" id="ARBA00022723"/>
    </source>
</evidence>
<evidence type="ECO:0000256" key="4">
    <source>
        <dbReference type="ARBA" id="ARBA00022695"/>
    </source>
</evidence>
<keyword evidence="4" id="KW-0548">Nucleotidyltransferase</keyword>
<sequence length="212" mass="23423">MTFNFQAKYVLLTYAQCGDLSPTAVVDRLQSLGGSCIVGRENHQDGGIHLHVFCDFGSKFRSRKADVFDVGGIHPNISPSRGTPEKGYDYAIKDGDIVGGTLQRPAKSRNGDIPASAKWTEITNAVNREDFWRLVHLLDPKSAACAFTQLSKYCDWKFAVNPPTYESPRGIEFTGGGMDGRDDWLSQSGIGLGEPLLESNYDRKMYVIVPVR</sequence>
<evidence type="ECO:0000256" key="8">
    <source>
        <dbReference type="ARBA" id="ARBA00022741"/>
    </source>
</evidence>
<evidence type="ECO:0000256" key="12">
    <source>
        <dbReference type="ARBA" id="ARBA00023125"/>
    </source>
</evidence>
<dbReference type="GO" id="GO:0003677">
    <property type="term" value="F:DNA binding"/>
    <property type="evidence" value="ECO:0007669"/>
    <property type="project" value="UniProtKB-KW"/>
</dbReference>
<reference evidence="14" key="1">
    <citation type="submission" date="2020-10" db="EMBL/GenBank/DDBJ databases">
        <title>CRESS DNA virus dark matter in the feces of wild birds.</title>
        <authorList>
            <person name="Yang S."/>
            <person name="Zhang W."/>
        </authorList>
    </citation>
    <scope>NUCLEOTIDE SEQUENCE</scope>
    <source>
        <strain evidence="14">Fcc172gen7</strain>
    </source>
</reference>
<dbReference type="GO" id="GO:0016787">
    <property type="term" value="F:hydrolase activity"/>
    <property type="evidence" value="ECO:0007669"/>
    <property type="project" value="UniProtKB-KW"/>
</dbReference>
<evidence type="ECO:0000256" key="6">
    <source>
        <dbReference type="ARBA" id="ARBA00022722"/>
    </source>
</evidence>
<evidence type="ECO:0000256" key="5">
    <source>
        <dbReference type="ARBA" id="ARBA00022705"/>
    </source>
</evidence>
<dbReference type="SUPFAM" id="SSF55464">
    <property type="entry name" value="Origin of replication-binding domain, RBD-like"/>
    <property type="match status" value="1"/>
</dbReference>
<keyword evidence="12" id="KW-0238">DNA-binding</keyword>
<evidence type="ECO:0000313" key="14">
    <source>
        <dbReference type="EMBL" id="QTE03617.1"/>
    </source>
</evidence>
<dbReference type="Gene3D" id="3.40.1310.20">
    <property type="match status" value="1"/>
</dbReference>
<keyword evidence="3" id="KW-0808">Transferase</keyword>
<accession>A0A8A4XBV0</accession>
<comment type="subcellular location">
    <subcellularLocation>
        <location evidence="1">Host nucleus</location>
    </subcellularLocation>
</comment>
<dbReference type="GO" id="GO:0000166">
    <property type="term" value="F:nucleotide binding"/>
    <property type="evidence" value="ECO:0007669"/>
    <property type="project" value="UniProtKB-KW"/>
</dbReference>
<name>A0A8A4XBV0_9VIRU</name>
<keyword evidence="2" id="KW-1048">Host nucleus</keyword>
<evidence type="ECO:0000259" key="13">
    <source>
        <dbReference type="PROSITE" id="PS52020"/>
    </source>
</evidence>
<dbReference type="GO" id="GO:0046872">
    <property type="term" value="F:metal ion binding"/>
    <property type="evidence" value="ECO:0007669"/>
    <property type="project" value="UniProtKB-KW"/>
</dbReference>
<dbReference type="GO" id="GO:0004519">
    <property type="term" value="F:endonuclease activity"/>
    <property type="evidence" value="ECO:0007669"/>
    <property type="project" value="UniProtKB-KW"/>
</dbReference>
<evidence type="ECO:0000256" key="2">
    <source>
        <dbReference type="ARBA" id="ARBA00022562"/>
    </source>
</evidence>
<evidence type="ECO:0000256" key="11">
    <source>
        <dbReference type="ARBA" id="ARBA00023124"/>
    </source>
</evidence>
<evidence type="ECO:0000256" key="3">
    <source>
        <dbReference type="ARBA" id="ARBA00022679"/>
    </source>
</evidence>
<dbReference type="Pfam" id="PF00799">
    <property type="entry name" value="Gemini_AL1"/>
    <property type="match status" value="1"/>
</dbReference>
<dbReference type="PROSITE" id="PS52020">
    <property type="entry name" value="CRESS_DNA_REP"/>
    <property type="match status" value="1"/>
</dbReference>
<protein>
    <submittedName>
        <fullName evidence="14">Replication-associated protein</fullName>
    </submittedName>
</protein>
<keyword evidence="11" id="KW-0190">Covalent protein-DNA linkage</keyword>